<dbReference type="InterPro" id="IPR001898">
    <property type="entry name" value="SLC13A/DASS"/>
</dbReference>
<evidence type="ECO:0000256" key="2">
    <source>
        <dbReference type="ARBA" id="ARBA00007349"/>
    </source>
</evidence>
<feature type="transmembrane region" description="Helical" evidence="6">
    <location>
        <begin position="264"/>
        <end position="281"/>
    </location>
</feature>
<dbReference type="Proteomes" id="UP000005396">
    <property type="component" value="Unassembled WGS sequence"/>
</dbReference>
<feature type="transmembrane region" description="Helical" evidence="6">
    <location>
        <begin position="347"/>
        <end position="369"/>
    </location>
</feature>
<dbReference type="GO" id="GO:0016020">
    <property type="term" value="C:membrane"/>
    <property type="evidence" value="ECO:0007669"/>
    <property type="project" value="UniProtKB-SubCell"/>
</dbReference>
<accession>A8S226</accession>
<feature type="transmembrane region" description="Helical" evidence="6">
    <location>
        <begin position="218"/>
        <end position="235"/>
    </location>
</feature>
<evidence type="ECO:0000256" key="4">
    <source>
        <dbReference type="ARBA" id="ARBA00022989"/>
    </source>
</evidence>
<reference evidence="7 8" key="1">
    <citation type="submission" date="2007-08" db="EMBL/GenBank/DDBJ databases">
        <authorList>
            <person name="Fulton L."/>
            <person name="Clifton S."/>
            <person name="Fulton B."/>
            <person name="Xu J."/>
            <person name="Minx P."/>
            <person name="Pepin K.H."/>
            <person name="Johnson M."/>
            <person name="Thiruvilangam P."/>
            <person name="Bhonagiri V."/>
            <person name="Nash W.E."/>
            <person name="Mardis E.R."/>
            <person name="Wilson R.K."/>
        </authorList>
    </citation>
    <scope>NUCLEOTIDE SEQUENCE [LARGE SCALE GENOMIC DNA]</scope>
    <source>
        <strain evidence="8">ATCC BAA-613 / DSM 15670 / CCUG 46953 / JCM 12243 / WAL 16351</strain>
    </source>
</reference>
<dbReference type="PANTHER" id="PTHR42826">
    <property type="entry name" value="DICARBOXYLATE TRANSPORTER 2.1, CHLOROPLASTIC"/>
    <property type="match status" value="1"/>
</dbReference>
<dbReference type="RefSeq" id="WP_002564947.1">
    <property type="nucleotide sequence ID" value="NZ_DS480702.1"/>
</dbReference>
<evidence type="ECO:0000256" key="3">
    <source>
        <dbReference type="ARBA" id="ARBA00022692"/>
    </source>
</evidence>
<feature type="transmembrane region" description="Helical" evidence="6">
    <location>
        <begin position="317"/>
        <end position="341"/>
    </location>
</feature>
<organism evidence="7 8">
    <name type="scientific">Enterocloster bolteae (strain ATCC BAA-613 / DSM 15670 / CCUG 46953 / JCM 12243 / WAL 16351)</name>
    <name type="common">Clostridium bolteae</name>
    <dbReference type="NCBI Taxonomy" id="411902"/>
    <lineage>
        <taxon>Bacteria</taxon>
        <taxon>Bacillati</taxon>
        <taxon>Bacillota</taxon>
        <taxon>Clostridia</taxon>
        <taxon>Lachnospirales</taxon>
        <taxon>Lachnospiraceae</taxon>
        <taxon>Enterocloster</taxon>
    </lineage>
</organism>
<dbReference type="EMBL" id="ABCC02000047">
    <property type="protein sequence ID" value="EDP13687.1"/>
    <property type="molecule type" value="Genomic_DNA"/>
</dbReference>
<dbReference type="PaxDb" id="411902-CLOBOL_06252"/>
<sequence>MKSVNTRKYCLSILCILIGLVIGLIRPPGELTVESMRYLGIFMTAVLLLILQLYPAPLVALFACIAFVAFHVCTFPEAFSAWSGDTMWTVILMMIFATGIAKTGLIDRIAYNIIKFFPATYTGMVVAIMATSTILSPIVPNSYSKCAVLGPFAASVAKANNIKKGSRAAAGLFCAFFVPAAIHTMAFLTGSAMTFVLIGMMGDGYAFSWTEWFVCCSPWFIVNLVLTFLFIQVYYKPKEKLNISKELIHQKIAELKPMSSDEKAAAGILAVSILLWITGSYTGLKAYTVAALAFCAMFLKGIFTMKDFQDMVPWGGLITLVASLLSISALLNVVGVNNWLASVAAPVIIRFIPNVYVFIILLCISTYLLRYLECTGLATLAIIAAIFLPIGAPLGIHPFITLFADYLAMLVWNLSFHNPYYLQAEAVVDGLITHKNVVSMSHAYMVIHILGLLASVPLWRYLGMC</sequence>
<protein>
    <submittedName>
        <fullName evidence="7">Uncharacterized protein</fullName>
    </submittedName>
</protein>
<dbReference type="AlphaFoldDB" id="A8S226"/>
<name>A8S226_ENTBW</name>
<dbReference type="InterPro" id="IPR030676">
    <property type="entry name" value="CitT-rel"/>
</dbReference>
<feature type="transmembrane region" description="Helical" evidence="6">
    <location>
        <begin position="287"/>
        <end position="305"/>
    </location>
</feature>
<keyword evidence="3 6" id="KW-0812">Transmembrane</keyword>
<evidence type="ECO:0000313" key="7">
    <source>
        <dbReference type="EMBL" id="EDP13687.1"/>
    </source>
</evidence>
<gene>
    <name evidence="7" type="ORF">CLOBOL_06252</name>
</gene>
<keyword evidence="4 6" id="KW-1133">Transmembrane helix</keyword>
<dbReference type="eggNOG" id="COG0471">
    <property type="taxonomic scope" value="Bacteria"/>
</dbReference>
<evidence type="ECO:0000313" key="8">
    <source>
        <dbReference type="Proteomes" id="UP000005396"/>
    </source>
</evidence>
<evidence type="ECO:0000256" key="6">
    <source>
        <dbReference type="SAM" id="Phobius"/>
    </source>
</evidence>
<comment type="subcellular location">
    <subcellularLocation>
        <location evidence="1">Membrane</location>
        <topology evidence="1">Multi-pass membrane protein</topology>
    </subcellularLocation>
</comment>
<feature type="transmembrane region" description="Helical" evidence="6">
    <location>
        <begin position="376"/>
        <end position="400"/>
    </location>
</feature>
<feature type="transmembrane region" description="Helical" evidence="6">
    <location>
        <begin position="58"/>
        <end position="80"/>
    </location>
</feature>
<evidence type="ECO:0000256" key="5">
    <source>
        <dbReference type="ARBA" id="ARBA00023136"/>
    </source>
</evidence>
<feature type="transmembrane region" description="Helical" evidence="6">
    <location>
        <begin position="117"/>
        <end position="136"/>
    </location>
</feature>
<comment type="caution">
    <text evidence="7">The sequence shown here is derived from an EMBL/GenBank/DDBJ whole genome shotgun (WGS) entry which is preliminary data.</text>
</comment>
<feature type="transmembrane region" description="Helical" evidence="6">
    <location>
        <begin position="443"/>
        <end position="462"/>
    </location>
</feature>
<dbReference type="HOGENOM" id="CLU_005170_11_0_9"/>
<reference evidence="7 8" key="2">
    <citation type="submission" date="2007-09" db="EMBL/GenBank/DDBJ databases">
        <title>Draft genome sequence of Clostridium bolteae (ATCC BAA-613).</title>
        <authorList>
            <person name="Sudarsanam P."/>
            <person name="Ley R."/>
            <person name="Guruge J."/>
            <person name="Turnbaugh P.J."/>
            <person name="Mahowald M."/>
            <person name="Liep D."/>
            <person name="Gordon J."/>
        </authorList>
    </citation>
    <scope>NUCLEOTIDE SEQUENCE [LARGE SCALE GENOMIC DNA]</scope>
    <source>
        <strain evidence="8">ATCC BAA-613 / DSM 15670 / CCUG 46953 / JCM 12243 / WAL 16351</strain>
    </source>
</reference>
<keyword evidence="5 6" id="KW-0472">Membrane</keyword>
<feature type="transmembrane region" description="Helical" evidence="6">
    <location>
        <begin position="86"/>
        <end position="105"/>
    </location>
</feature>
<feature type="transmembrane region" description="Helical" evidence="6">
    <location>
        <begin position="172"/>
        <end position="198"/>
    </location>
</feature>
<comment type="similarity">
    <text evidence="2">Belongs to the SLC13A/DASS transporter (TC 2.A.47) family. DIT1 subfamily.</text>
</comment>
<feature type="transmembrane region" description="Helical" evidence="6">
    <location>
        <begin position="9"/>
        <end position="29"/>
    </location>
</feature>
<evidence type="ECO:0000256" key="1">
    <source>
        <dbReference type="ARBA" id="ARBA00004141"/>
    </source>
</evidence>
<dbReference type="GO" id="GO:0022857">
    <property type="term" value="F:transmembrane transporter activity"/>
    <property type="evidence" value="ECO:0007669"/>
    <property type="project" value="InterPro"/>
</dbReference>
<proteinExistence type="inferred from homology"/>
<dbReference type="Pfam" id="PF00939">
    <property type="entry name" value="Na_sulph_symp"/>
    <property type="match status" value="1"/>
</dbReference>